<gene>
    <name evidence="2" type="ORF">VTJ49DRAFT_929</name>
</gene>
<dbReference type="SUPFAM" id="SSF53448">
    <property type="entry name" value="Nucleotide-diphospho-sugar transferases"/>
    <property type="match status" value="1"/>
</dbReference>
<organism evidence="2 3">
    <name type="scientific">Humicola insolens</name>
    <name type="common">Soft-rot fungus</name>
    <dbReference type="NCBI Taxonomy" id="85995"/>
    <lineage>
        <taxon>Eukaryota</taxon>
        <taxon>Fungi</taxon>
        <taxon>Dikarya</taxon>
        <taxon>Ascomycota</taxon>
        <taxon>Pezizomycotina</taxon>
        <taxon>Sordariomycetes</taxon>
        <taxon>Sordariomycetidae</taxon>
        <taxon>Sordariales</taxon>
        <taxon>Chaetomiaceae</taxon>
        <taxon>Mycothermus</taxon>
    </lineage>
</organism>
<dbReference type="Proteomes" id="UP001583172">
    <property type="component" value="Unassembled WGS sequence"/>
</dbReference>
<keyword evidence="3" id="KW-1185">Reference proteome</keyword>
<evidence type="ECO:0008006" key="4">
    <source>
        <dbReference type="Google" id="ProtNLM"/>
    </source>
</evidence>
<sequence length="552" mass="59928">MRLTLPDEGRRFGLLHIFPETRVVELDTAFSEDGDYYDNIDTIMADGNSINTHTDSTVNLPRSRLDAVLSETVIVVPCKDEEMSVIRGVLAAIPPPCLIIIVSNCDRPTTTTTKDAINGTLNDDPYAQLVALARRFGTWGRQVMVAHQKDREAAAAFRAAGIPELLDDTDLIRNGKGEGMLLGIALAAAFAPERRYIGFVDADNFYAGSVSEYCRAFAAGFAMAGSDGTERGGGEDTMVRLRWASKPKVCNGRLEFVSEGRCSRIVNSWLNMLFSLPGLCGGGDKNHNPLITTGNAGEHAMTLSLAMQLRMAAGYAIEPFHFIDILTRGGLAPDTNTFDQYAHPSEAAPPLTKPVRILQIRTLSPHFHRASDDAHVRRMWAVGLGSVYHGLATFQHNLFHRRFSTPITTTTTNNSPHTPAPNCITPPPTRPSTPTTTTTPVTPETIANFRSSIHAFAADQHTQPTGTGGILDATTGELPRPMVYPPLAGMDLGKFREVMLRAGAARSSLRGFRVAGLQPQQQQQQAQQSVGVKLGEVHGQKMWEVPVGGAYL</sequence>
<accession>A0ABR3VDY0</accession>
<feature type="compositionally biased region" description="Low complexity" evidence="1">
    <location>
        <begin position="432"/>
        <end position="442"/>
    </location>
</feature>
<evidence type="ECO:0000256" key="1">
    <source>
        <dbReference type="SAM" id="MobiDB-lite"/>
    </source>
</evidence>
<reference evidence="2 3" key="1">
    <citation type="journal article" date="2024" name="Commun. Biol.">
        <title>Comparative genomic analysis of thermophilic fungi reveals convergent evolutionary adaptations and gene losses.</title>
        <authorList>
            <person name="Steindorff A.S."/>
            <person name="Aguilar-Pontes M.V."/>
            <person name="Robinson A.J."/>
            <person name="Andreopoulos B."/>
            <person name="LaButti K."/>
            <person name="Kuo A."/>
            <person name="Mondo S."/>
            <person name="Riley R."/>
            <person name="Otillar R."/>
            <person name="Haridas S."/>
            <person name="Lipzen A."/>
            <person name="Grimwood J."/>
            <person name="Schmutz J."/>
            <person name="Clum A."/>
            <person name="Reid I.D."/>
            <person name="Moisan M.C."/>
            <person name="Butler G."/>
            <person name="Nguyen T.T.M."/>
            <person name="Dewar K."/>
            <person name="Conant G."/>
            <person name="Drula E."/>
            <person name="Henrissat B."/>
            <person name="Hansel C."/>
            <person name="Singer S."/>
            <person name="Hutchinson M.I."/>
            <person name="de Vries R.P."/>
            <person name="Natvig D.O."/>
            <person name="Powell A.J."/>
            <person name="Tsang A."/>
            <person name="Grigoriev I.V."/>
        </authorList>
    </citation>
    <scope>NUCLEOTIDE SEQUENCE [LARGE SCALE GENOMIC DNA]</scope>
    <source>
        <strain evidence="2 3">CBS 620.91</strain>
    </source>
</reference>
<dbReference type="Gene3D" id="3.90.550.10">
    <property type="entry name" value="Spore Coat Polysaccharide Biosynthesis Protein SpsA, Chain A"/>
    <property type="match status" value="1"/>
</dbReference>
<feature type="region of interest" description="Disordered" evidence="1">
    <location>
        <begin position="409"/>
        <end position="442"/>
    </location>
</feature>
<comment type="caution">
    <text evidence="2">The sequence shown here is derived from an EMBL/GenBank/DDBJ whole genome shotgun (WGS) entry which is preliminary data.</text>
</comment>
<evidence type="ECO:0000313" key="3">
    <source>
        <dbReference type="Proteomes" id="UP001583172"/>
    </source>
</evidence>
<evidence type="ECO:0000313" key="2">
    <source>
        <dbReference type="EMBL" id="KAL1840012.1"/>
    </source>
</evidence>
<dbReference type="InterPro" id="IPR029044">
    <property type="entry name" value="Nucleotide-diphossugar_trans"/>
</dbReference>
<feature type="compositionally biased region" description="Low complexity" evidence="1">
    <location>
        <begin position="409"/>
        <end position="422"/>
    </location>
</feature>
<protein>
    <recommendedName>
        <fullName evidence="4">Mannosyl-3-phosphoglycerate synthase</fullName>
    </recommendedName>
</protein>
<name>A0ABR3VDY0_HUMIN</name>
<dbReference type="InterPro" id="IPR012812">
    <property type="entry name" value="Osmo_MPG_synth"/>
</dbReference>
<dbReference type="EMBL" id="JAZGSY010000131">
    <property type="protein sequence ID" value="KAL1840012.1"/>
    <property type="molecule type" value="Genomic_DNA"/>
</dbReference>
<proteinExistence type="predicted"/>
<dbReference type="Pfam" id="PF09488">
    <property type="entry name" value="Osmo_MPGsynth"/>
    <property type="match status" value="1"/>
</dbReference>